<dbReference type="OrthoDB" id="9806939at2"/>
<sequence>MRGRYVALAILALGAGIAGGVWYERERSAMAMTSVDAGPQILYWVAPMDPNFRKDGPGKSPMGMDLVPVYEGDEPSGDPEEVTLNAAEVNTIGVRTAVARVQDVGQRIETVGFVGYDEHATSHVHTRVEGWIERLEVRAEGDPVVQGELLFDLYAPEITIASSELIRAVRRKDADEINIARSKLQNFGVSERQINEMAEATVPAKRIRYYAPQDGVVIGLAAADGMYLQPNTRAMSLGDLSSVWLLVDVFERDIGRLSPDMRAEARFEHIPNRIFTGEIDYIFPELDGVTRTLRVRLRFDNSDRTLKPNMFANVALLPRATREALTVPSEAVIRTGRAERVILKTNDGTFRPRLVTTGLRDGFGADGRTVIEQGLAPGDEVVASAQFLIDSESALNAGMLRFAPTEAEPVEAKGILSSLDRETRSAVIRHDAIPALDWPALETEFAIRSDVYLEELAEGDEVRFSVFRGADGLLALSALGLDDGVDATGTGMFHAITDDGKLSLSHDPIPALGWPAMQMDMQVSGIDPADIPLNTDVEFDLAKGEDGLYVIVGIRAEGATAMAQPEPTPQADPEPAMTVDAAPPIVVDGIIRSVDAQARQAMIAHGPIAEIGMPGMMMAFGLAEEVDPASLPLDEDLSLTFARPDGMTMVLTSYERRARPMKVMGTVNSIDAEAGTANVTHGPIAEIGMPGMTMDFPLDEALDPASLPLGEETGLLLLQGQDMSLTLQGLSEDGS</sequence>
<dbReference type="InterPro" id="IPR021647">
    <property type="entry name" value="CusF_Ec"/>
</dbReference>
<dbReference type="KEGG" id="rom:EI983_04045"/>
<feature type="domain" description="CusB-like barrel-sandwich hybrid" evidence="4">
    <location>
        <begin position="122"/>
        <end position="232"/>
    </location>
</feature>
<evidence type="ECO:0000313" key="7">
    <source>
        <dbReference type="EMBL" id="QGX97491.1"/>
    </source>
</evidence>
<dbReference type="GO" id="GO:0030288">
    <property type="term" value="C:outer membrane-bounded periplasmic space"/>
    <property type="evidence" value="ECO:0007669"/>
    <property type="project" value="TreeGrafter"/>
</dbReference>
<dbReference type="GO" id="GO:0016020">
    <property type="term" value="C:membrane"/>
    <property type="evidence" value="ECO:0007669"/>
    <property type="project" value="InterPro"/>
</dbReference>
<dbReference type="Pfam" id="PF19335">
    <property type="entry name" value="HMBD"/>
    <property type="match status" value="1"/>
</dbReference>
<proteinExistence type="inferred from homology"/>
<dbReference type="Pfam" id="PF25954">
    <property type="entry name" value="Beta-barrel_RND_2"/>
    <property type="match status" value="1"/>
</dbReference>
<keyword evidence="2" id="KW-0813">Transport</keyword>
<keyword evidence="8" id="KW-1185">Reference proteome</keyword>
<dbReference type="GO" id="GO:0015679">
    <property type="term" value="P:plasma membrane copper ion transport"/>
    <property type="evidence" value="ECO:0007669"/>
    <property type="project" value="TreeGrafter"/>
</dbReference>
<evidence type="ECO:0000259" key="6">
    <source>
        <dbReference type="Pfam" id="PF25967"/>
    </source>
</evidence>
<dbReference type="NCBIfam" id="TIGR01730">
    <property type="entry name" value="RND_mfp"/>
    <property type="match status" value="1"/>
</dbReference>
<dbReference type="Gene3D" id="2.40.50.320">
    <property type="entry name" value="Copper binding periplasmic protein CusF"/>
    <property type="match status" value="4"/>
</dbReference>
<dbReference type="GO" id="GO:0022857">
    <property type="term" value="F:transmembrane transporter activity"/>
    <property type="evidence" value="ECO:0007669"/>
    <property type="project" value="InterPro"/>
</dbReference>
<gene>
    <name evidence="7" type="ORF">EI983_04045</name>
</gene>
<evidence type="ECO:0000313" key="8">
    <source>
        <dbReference type="Proteomes" id="UP000428330"/>
    </source>
</evidence>
<name>A0A6I6INV7_9RHOB</name>
<dbReference type="InterPro" id="IPR058790">
    <property type="entry name" value="BSH_CusB"/>
</dbReference>
<dbReference type="InterPro" id="IPR042230">
    <property type="entry name" value="CusF_sf"/>
</dbReference>
<dbReference type="AlphaFoldDB" id="A0A6I6INV7"/>
<feature type="domain" description="Multidrug resistance protein MdtA-like C-terminal permuted SH3" evidence="6">
    <location>
        <begin position="324"/>
        <end position="384"/>
    </location>
</feature>
<comment type="similarity">
    <text evidence="1">Belongs to the membrane fusion protein (MFP) (TC 8.A.1) family.</text>
</comment>
<dbReference type="Proteomes" id="UP000428330">
    <property type="component" value="Chromosome"/>
</dbReference>
<dbReference type="PANTHER" id="PTHR30097">
    <property type="entry name" value="CATION EFFLUX SYSTEM PROTEIN CUSB"/>
    <property type="match status" value="1"/>
</dbReference>
<evidence type="ECO:0000259" key="4">
    <source>
        <dbReference type="Pfam" id="PF25919"/>
    </source>
</evidence>
<dbReference type="Gene3D" id="2.40.30.170">
    <property type="match status" value="1"/>
</dbReference>
<dbReference type="PANTHER" id="PTHR30097:SF15">
    <property type="entry name" value="CATION EFFLUX SYSTEM PROTEIN CUSB"/>
    <property type="match status" value="1"/>
</dbReference>
<dbReference type="Pfam" id="PF25919">
    <property type="entry name" value="BSH_CusB"/>
    <property type="match status" value="1"/>
</dbReference>
<dbReference type="Pfam" id="PF11604">
    <property type="entry name" value="CusF_Ec"/>
    <property type="match status" value="4"/>
</dbReference>
<dbReference type="InterPro" id="IPR006143">
    <property type="entry name" value="RND_pump_MFP"/>
</dbReference>
<dbReference type="InterPro" id="IPR058792">
    <property type="entry name" value="Beta-barrel_RND_2"/>
</dbReference>
<feature type="domain" description="CusB-like beta-barrel" evidence="5">
    <location>
        <begin position="242"/>
        <end position="316"/>
    </location>
</feature>
<evidence type="ECO:0000259" key="3">
    <source>
        <dbReference type="Pfam" id="PF19335"/>
    </source>
</evidence>
<dbReference type="Pfam" id="PF25967">
    <property type="entry name" value="RND-MFP_C"/>
    <property type="match status" value="1"/>
</dbReference>
<dbReference type="SUPFAM" id="SSF111369">
    <property type="entry name" value="HlyD-like secretion proteins"/>
    <property type="match status" value="1"/>
</dbReference>
<organism evidence="7 8">
    <name type="scientific">Roseovarius faecimaris</name>
    <dbReference type="NCBI Taxonomy" id="2494550"/>
    <lineage>
        <taxon>Bacteria</taxon>
        <taxon>Pseudomonadati</taxon>
        <taxon>Pseudomonadota</taxon>
        <taxon>Alphaproteobacteria</taxon>
        <taxon>Rhodobacterales</taxon>
        <taxon>Roseobacteraceae</taxon>
        <taxon>Roseovarius</taxon>
    </lineage>
</organism>
<dbReference type="InterPro" id="IPR045800">
    <property type="entry name" value="HMBD"/>
</dbReference>
<dbReference type="GO" id="GO:0046914">
    <property type="term" value="F:transition metal ion binding"/>
    <property type="evidence" value="ECO:0007669"/>
    <property type="project" value="TreeGrafter"/>
</dbReference>
<dbReference type="FunFam" id="2.40.30.170:FF:000010">
    <property type="entry name" value="Efflux RND transporter periplasmic adaptor subunit"/>
    <property type="match status" value="1"/>
</dbReference>
<reference evidence="8" key="1">
    <citation type="submission" date="2018-12" db="EMBL/GenBank/DDBJ databases">
        <title>Complete genome sequence of Roseovarius sp. MME-070.</title>
        <authorList>
            <person name="Nam Y.-D."/>
            <person name="Kang J."/>
            <person name="Chung W.-H."/>
            <person name="Park Y.S."/>
        </authorList>
    </citation>
    <scope>NUCLEOTIDE SEQUENCE [LARGE SCALE GENOMIC DNA]</scope>
    <source>
        <strain evidence="8">MME-070</strain>
    </source>
</reference>
<feature type="domain" description="Heavy metal binding" evidence="3">
    <location>
        <begin position="43"/>
        <end position="69"/>
    </location>
</feature>
<dbReference type="RefSeq" id="WP_157706125.1">
    <property type="nucleotide sequence ID" value="NZ_CP034348.1"/>
</dbReference>
<dbReference type="GO" id="GO:0060003">
    <property type="term" value="P:copper ion export"/>
    <property type="evidence" value="ECO:0007669"/>
    <property type="project" value="TreeGrafter"/>
</dbReference>
<dbReference type="InterPro" id="IPR051909">
    <property type="entry name" value="MFP_Cation_Efflux"/>
</dbReference>
<dbReference type="Gene3D" id="2.40.420.20">
    <property type="match status" value="1"/>
</dbReference>
<evidence type="ECO:0000256" key="1">
    <source>
        <dbReference type="ARBA" id="ARBA00009477"/>
    </source>
</evidence>
<evidence type="ECO:0000256" key="2">
    <source>
        <dbReference type="ARBA" id="ARBA00022448"/>
    </source>
</evidence>
<accession>A0A6I6INV7</accession>
<protein>
    <submittedName>
        <fullName evidence="7">Efflux RND transporter periplasmic adaptor subunit</fullName>
    </submittedName>
</protein>
<dbReference type="InterPro" id="IPR058627">
    <property type="entry name" value="MdtA-like_C"/>
</dbReference>
<evidence type="ECO:0000259" key="5">
    <source>
        <dbReference type="Pfam" id="PF25954"/>
    </source>
</evidence>
<dbReference type="EMBL" id="CP034348">
    <property type="protein sequence ID" value="QGX97491.1"/>
    <property type="molecule type" value="Genomic_DNA"/>
</dbReference>